<protein>
    <recommendedName>
        <fullName evidence="2">GTP 3',8-cyclase</fullName>
        <ecNumber evidence="2">4.1.99.22</ecNumber>
    </recommendedName>
</protein>
<dbReference type="GO" id="GO:0051539">
    <property type="term" value="F:4 iron, 4 sulfur cluster binding"/>
    <property type="evidence" value="ECO:0007669"/>
    <property type="project" value="UniProtKB-KW"/>
</dbReference>
<dbReference type="Pfam" id="PF06463">
    <property type="entry name" value="Mob_synth_C"/>
    <property type="match status" value="1"/>
</dbReference>
<dbReference type="GO" id="GO:0061798">
    <property type="term" value="F:GTP 3',8'-cyclase activity"/>
    <property type="evidence" value="ECO:0007669"/>
    <property type="project" value="UniProtKB-EC"/>
</dbReference>
<dbReference type="GO" id="GO:0005525">
    <property type="term" value="F:GTP binding"/>
    <property type="evidence" value="ECO:0007669"/>
    <property type="project" value="UniProtKB-KW"/>
</dbReference>
<dbReference type="InterPro" id="IPR000385">
    <property type="entry name" value="MoaA_NifB_PqqE_Fe-S-bd_CS"/>
</dbReference>
<dbReference type="SFLD" id="SFLDG01386">
    <property type="entry name" value="main_SPASM_domain-containing"/>
    <property type="match status" value="1"/>
</dbReference>
<dbReference type="SFLD" id="SFLDG01383">
    <property type="entry name" value="cyclic_pyranopterin_phosphate"/>
    <property type="match status" value="1"/>
</dbReference>
<evidence type="ECO:0000256" key="9">
    <source>
        <dbReference type="ARBA" id="ARBA00023134"/>
    </source>
</evidence>
<dbReference type="EMBL" id="MQVX01000001">
    <property type="protein sequence ID" value="PQJ15017.1"/>
    <property type="molecule type" value="Genomic_DNA"/>
</dbReference>
<dbReference type="InterPro" id="IPR013483">
    <property type="entry name" value="MoaA"/>
</dbReference>
<evidence type="ECO:0000256" key="6">
    <source>
        <dbReference type="ARBA" id="ARBA00022741"/>
    </source>
</evidence>
<dbReference type="SMART" id="SM00729">
    <property type="entry name" value="Elp3"/>
    <property type="match status" value="1"/>
</dbReference>
<keyword evidence="3" id="KW-0004">4Fe-4S</keyword>
<dbReference type="InterPro" id="IPR013785">
    <property type="entry name" value="Aldolase_TIM"/>
</dbReference>
<evidence type="ECO:0000256" key="5">
    <source>
        <dbReference type="ARBA" id="ARBA00022723"/>
    </source>
</evidence>
<dbReference type="PANTHER" id="PTHR22960">
    <property type="entry name" value="MOLYBDOPTERIN COFACTOR SYNTHESIS PROTEIN A"/>
    <property type="match status" value="1"/>
</dbReference>
<dbReference type="InterPro" id="IPR040064">
    <property type="entry name" value="MoaA-like"/>
</dbReference>
<evidence type="ECO:0000259" key="13">
    <source>
        <dbReference type="PROSITE" id="PS51918"/>
    </source>
</evidence>
<keyword evidence="15" id="KW-1185">Reference proteome</keyword>
<keyword evidence="6" id="KW-0547">Nucleotide-binding</keyword>
<dbReference type="GO" id="GO:0006777">
    <property type="term" value="P:Mo-molybdopterin cofactor biosynthetic process"/>
    <property type="evidence" value="ECO:0007669"/>
    <property type="project" value="UniProtKB-KW"/>
</dbReference>
<evidence type="ECO:0000256" key="4">
    <source>
        <dbReference type="ARBA" id="ARBA00022691"/>
    </source>
</evidence>
<dbReference type="InterPro" id="IPR006638">
    <property type="entry name" value="Elp3/MiaA/NifB-like_rSAM"/>
</dbReference>
<dbReference type="RefSeq" id="WP_105000669.1">
    <property type="nucleotide sequence ID" value="NZ_MQVX01000001.1"/>
</dbReference>
<keyword evidence="7" id="KW-0408">Iron</keyword>
<keyword evidence="8" id="KW-0411">Iron-sulfur</keyword>
<dbReference type="InterPro" id="IPR007197">
    <property type="entry name" value="rSAM"/>
</dbReference>
<dbReference type="PROSITE" id="PS01305">
    <property type="entry name" value="MOAA_NIFB_PQQE"/>
    <property type="match status" value="1"/>
</dbReference>
<dbReference type="GO" id="GO:0046872">
    <property type="term" value="F:metal ion binding"/>
    <property type="evidence" value="ECO:0007669"/>
    <property type="project" value="UniProtKB-KW"/>
</dbReference>
<proteinExistence type="predicted"/>
<gene>
    <name evidence="14" type="ORF">BST99_04060</name>
</gene>
<dbReference type="InterPro" id="IPR058240">
    <property type="entry name" value="rSAM_sf"/>
</dbReference>
<dbReference type="CDD" id="cd21117">
    <property type="entry name" value="Twitch_MoaA"/>
    <property type="match status" value="1"/>
</dbReference>
<evidence type="ECO:0000256" key="11">
    <source>
        <dbReference type="ARBA" id="ARBA00023239"/>
    </source>
</evidence>
<evidence type="ECO:0000256" key="2">
    <source>
        <dbReference type="ARBA" id="ARBA00012167"/>
    </source>
</evidence>
<keyword evidence="5" id="KW-0479">Metal-binding</keyword>
<dbReference type="Pfam" id="PF04055">
    <property type="entry name" value="Radical_SAM"/>
    <property type="match status" value="1"/>
</dbReference>
<dbReference type="InterPro" id="IPR010505">
    <property type="entry name" value="MoaA_twitch"/>
</dbReference>
<dbReference type="InterPro" id="IPR050105">
    <property type="entry name" value="MoCo_biosynth_MoaA/MoaC"/>
</dbReference>
<organism evidence="14 15">
    <name type="scientific">Aureicoccus marinus</name>
    <dbReference type="NCBI Taxonomy" id="754435"/>
    <lineage>
        <taxon>Bacteria</taxon>
        <taxon>Pseudomonadati</taxon>
        <taxon>Bacteroidota</taxon>
        <taxon>Flavobacteriia</taxon>
        <taxon>Flavobacteriales</taxon>
        <taxon>Flavobacteriaceae</taxon>
        <taxon>Aureicoccus</taxon>
    </lineage>
</organism>
<comment type="cofactor">
    <cofactor evidence="1">
        <name>[4Fe-4S] cluster</name>
        <dbReference type="ChEBI" id="CHEBI:49883"/>
    </cofactor>
</comment>
<dbReference type="UniPathway" id="UPA00344"/>
<evidence type="ECO:0000313" key="14">
    <source>
        <dbReference type="EMBL" id="PQJ15017.1"/>
    </source>
</evidence>
<keyword evidence="9" id="KW-0342">GTP-binding</keyword>
<keyword evidence="10" id="KW-0501">Molybdenum cofactor biosynthesis</keyword>
<evidence type="ECO:0000256" key="12">
    <source>
        <dbReference type="ARBA" id="ARBA00048697"/>
    </source>
</evidence>
<dbReference type="PROSITE" id="PS51918">
    <property type="entry name" value="RADICAL_SAM"/>
    <property type="match status" value="1"/>
</dbReference>
<evidence type="ECO:0000256" key="7">
    <source>
        <dbReference type="ARBA" id="ARBA00023004"/>
    </source>
</evidence>
<dbReference type="AlphaFoldDB" id="A0A2S7T667"/>
<dbReference type="NCBIfam" id="TIGR02666">
    <property type="entry name" value="moaA"/>
    <property type="match status" value="1"/>
</dbReference>
<evidence type="ECO:0000256" key="8">
    <source>
        <dbReference type="ARBA" id="ARBA00023014"/>
    </source>
</evidence>
<evidence type="ECO:0000313" key="15">
    <source>
        <dbReference type="Proteomes" id="UP000239366"/>
    </source>
</evidence>
<dbReference type="OrthoDB" id="9763993at2"/>
<dbReference type="EC" id="4.1.99.22" evidence="2"/>
<comment type="catalytic activity">
    <reaction evidence="12">
        <text>GTP + AH2 + S-adenosyl-L-methionine = (8S)-3',8-cyclo-7,8-dihydroguanosine 5'-triphosphate + 5'-deoxyadenosine + L-methionine + A + H(+)</text>
        <dbReference type="Rhea" id="RHEA:49576"/>
        <dbReference type="ChEBI" id="CHEBI:13193"/>
        <dbReference type="ChEBI" id="CHEBI:15378"/>
        <dbReference type="ChEBI" id="CHEBI:17319"/>
        <dbReference type="ChEBI" id="CHEBI:17499"/>
        <dbReference type="ChEBI" id="CHEBI:37565"/>
        <dbReference type="ChEBI" id="CHEBI:57844"/>
        <dbReference type="ChEBI" id="CHEBI:59789"/>
        <dbReference type="ChEBI" id="CHEBI:131766"/>
        <dbReference type="EC" id="4.1.99.22"/>
    </reaction>
</comment>
<dbReference type="SFLD" id="SFLDG01067">
    <property type="entry name" value="SPASM/twitch_domain_containing"/>
    <property type="match status" value="1"/>
</dbReference>
<dbReference type="SUPFAM" id="SSF102114">
    <property type="entry name" value="Radical SAM enzymes"/>
    <property type="match status" value="1"/>
</dbReference>
<dbReference type="Proteomes" id="UP000239366">
    <property type="component" value="Unassembled WGS sequence"/>
</dbReference>
<sequence length="328" mass="37457">MLKDNHGRRINYLRLAVTDRCNLRCNYCMPAEGIAFSKQEHLLSLQDMQFISRSLIEMGIDKIRLTGGEPFVRKEVPLLLDFLAEQKGLKHLSITTNATLIGPYIDRFKDWGLDEVNISLDAIDAESFKRITRRDQFDLVMENIHKLIDAGIHVKINCVVLTGQNQDQLVPMVNYMKELPVVVRFLEEMPFNGGSRDLSPGHWNYKKILEHLQEHLGTLEEEVVPLTATSREFKIEGYRCTLGVIPAYSRTFCANCNRLRITAKGEVITCLYGKGQLQLRDVLRRPNGEEEFASLMQNVLLRRAKDGFEAEKEHQEKVFGSSMTSLGG</sequence>
<dbReference type="CDD" id="cd01335">
    <property type="entry name" value="Radical_SAM"/>
    <property type="match status" value="1"/>
</dbReference>
<name>A0A2S7T667_9FLAO</name>
<dbReference type="GO" id="GO:0061799">
    <property type="term" value="F:cyclic pyranopterin monophosphate synthase activity"/>
    <property type="evidence" value="ECO:0007669"/>
    <property type="project" value="TreeGrafter"/>
</dbReference>
<evidence type="ECO:0000256" key="10">
    <source>
        <dbReference type="ARBA" id="ARBA00023150"/>
    </source>
</evidence>
<accession>A0A2S7T667</accession>
<keyword evidence="4" id="KW-0949">S-adenosyl-L-methionine</keyword>
<reference evidence="15" key="1">
    <citation type="submission" date="2016-11" db="EMBL/GenBank/DDBJ databases">
        <title>Trade-off between light-utilization and light-protection in marine flavobacteria.</title>
        <authorList>
            <person name="Kumagai Y."/>
            <person name="Yoshizawa S."/>
            <person name="Kogure K."/>
        </authorList>
    </citation>
    <scope>NUCLEOTIDE SEQUENCE [LARGE SCALE GENOMIC DNA]</scope>
    <source>
        <strain evidence="15">SG-18</strain>
    </source>
</reference>
<dbReference type="SFLD" id="SFLDS00029">
    <property type="entry name" value="Radical_SAM"/>
    <property type="match status" value="1"/>
</dbReference>
<dbReference type="Gene3D" id="3.20.20.70">
    <property type="entry name" value="Aldolase class I"/>
    <property type="match status" value="1"/>
</dbReference>
<dbReference type="PANTHER" id="PTHR22960:SF0">
    <property type="entry name" value="MOLYBDENUM COFACTOR BIOSYNTHESIS PROTEIN 1"/>
    <property type="match status" value="1"/>
</dbReference>
<evidence type="ECO:0000256" key="1">
    <source>
        <dbReference type="ARBA" id="ARBA00001966"/>
    </source>
</evidence>
<keyword evidence="11" id="KW-0456">Lyase</keyword>
<comment type="caution">
    <text evidence="14">The sequence shown here is derived from an EMBL/GenBank/DDBJ whole genome shotgun (WGS) entry which is preliminary data.</text>
</comment>
<evidence type="ECO:0000256" key="3">
    <source>
        <dbReference type="ARBA" id="ARBA00022485"/>
    </source>
</evidence>
<feature type="domain" description="Radical SAM core" evidence="13">
    <location>
        <begin position="5"/>
        <end position="226"/>
    </location>
</feature>